<keyword evidence="2" id="KW-1185">Reference proteome</keyword>
<protein>
    <recommendedName>
        <fullName evidence="3">Nucleic acid-binding protein</fullName>
    </recommendedName>
</protein>
<name>A0A830GEU8_9EURY</name>
<organism evidence="1 2">
    <name type="scientific">Halarchaeum nitratireducens</name>
    <dbReference type="NCBI Taxonomy" id="489913"/>
    <lineage>
        <taxon>Archaea</taxon>
        <taxon>Methanobacteriati</taxon>
        <taxon>Methanobacteriota</taxon>
        <taxon>Stenosarchaea group</taxon>
        <taxon>Halobacteria</taxon>
        <taxon>Halobacteriales</taxon>
        <taxon>Halobacteriaceae</taxon>
    </lineage>
</organism>
<dbReference type="Proteomes" id="UP000608850">
    <property type="component" value="Unassembled WGS sequence"/>
</dbReference>
<gene>
    <name evidence="1" type="ORF">GCM10009021_27710</name>
</gene>
<dbReference type="AlphaFoldDB" id="A0A830GEU8"/>
<dbReference type="Pfam" id="PF11848">
    <property type="entry name" value="DUF3368"/>
    <property type="match status" value="1"/>
</dbReference>
<proteinExistence type="predicted"/>
<dbReference type="EMBL" id="BMOQ01000008">
    <property type="protein sequence ID" value="GGN24367.1"/>
    <property type="molecule type" value="Genomic_DNA"/>
</dbReference>
<comment type="caution">
    <text evidence="1">The sequence shown here is derived from an EMBL/GenBank/DDBJ whole genome shotgun (WGS) entry which is preliminary data.</text>
</comment>
<evidence type="ECO:0000313" key="2">
    <source>
        <dbReference type="Proteomes" id="UP000608850"/>
    </source>
</evidence>
<dbReference type="RefSeq" id="WP_188879735.1">
    <property type="nucleotide sequence ID" value="NZ_BMOQ01000008.1"/>
</dbReference>
<accession>A0A830GEU8</accession>
<reference evidence="1 2" key="1">
    <citation type="journal article" date="2019" name="Int. J. Syst. Evol. Microbiol.">
        <title>The Global Catalogue of Microorganisms (GCM) 10K type strain sequencing project: providing services to taxonomists for standard genome sequencing and annotation.</title>
        <authorList>
            <consortium name="The Broad Institute Genomics Platform"/>
            <consortium name="The Broad Institute Genome Sequencing Center for Infectious Disease"/>
            <person name="Wu L."/>
            <person name="Ma J."/>
        </authorList>
    </citation>
    <scope>NUCLEOTIDE SEQUENCE [LARGE SCALE GENOMIC DNA]</scope>
    <source>
        <strain evidence="1 2">JCM 16331</strain>
    </source>
</reference>
<dbReference type="InterPro" id="IPR021799">
    <property type="entry name" value="PIN-like_prokaryotic"/>
</dbReference>
<evidence type="ECO:0008006" key="3">
    <source>
        <dbReference type="Google" id="ProtNLM"/>
    </source>
</evidence>
<evidence type="ECO:0000313" key="1">
    <source>
        <dbReference type="EMBL" id="GGN24367.1"/>
    </source>
</evidence>
<sequence>MTVLVADTSGLVSLGTAVNHAPNPLDLCLDVYDVHVPTIVVDELRESASYADAHGNAATAVLDREDAVSVTAVTLDADFPLDDGENAAVTLANDLDAALFLCDEFNSVGLIHASLADTRLVTTPTLLSVFVRTEQLPSMDAIEILEAISAARSWESNSYVQRAQALLNDE</sequence>
<dbReference type="OrthoDB" id="214513at2157"/>